<dbReference type="Gene3D" id="3.30.420.10">
    <property type="entry name" value="Ribonuclease H-like superfamily/Ribonuclease H"/>
    <property type="match status" value="1"/>
</dbReference>
<dbReference type="InterPro" id="IPR036397">
    <property type="entry name" value="RNaseH_sf"/>
</dbReference>
<evidence type="ECO:0000313" key="2">
    <source>
        <dbReference type="Proteomes" id="UP000787419"/>
    </source>
</evidence>
<dbReference type="RefSeq" id="WP_179210013.1">
    <property type="nucleotide sequence ID" value="NZ_CAJZDG010000018.1"/>
</dbReference>
<accession>A0A9D6AA57</accession>
<name>A0A9D6AA57_9BACT</name>
<dbReference type="Proteomes" id="UP000787419">
    <property type="component" value="Unassembled WGS sequence"/>
</dbReference>
<reference evidence="1" key="1">
    <citation type="submission" date="2020-04" db="EMBL/GenBank/DDBJ databases">
        <title>Deep metagenomics examines the oral microbiome during advanced dental caries in children, revealing novel taxa and co-occurrences with host molecules.</title>
        <authorList>
            <person name="Baker J.L."/>
            <person name="Morton J.T."/>
            <person name="Dinis M."/>
            <person name="Alvarez R."/>
            <person name="Tran N.C."/>
            <person name="Knight R."/>
            <person name="Edlund A."/>
        </authorList>
    </citation>
    <scope>NUCLEOTIDE SEQUENCE</scope>
    <source>
        <strain evidence="1">JCVI_32_bin.50</strain>
    </source>
</reference>
<protein>
    <submittedName>
        <fullName evidence="1">Uncharacterized protein</fullName>
    </submittedName>
</protein>
<proteinExistence type="predicted"/>
<gene>
    <name evidence="1" type="ORF">HXN55_04730</name>
</gene>
<dbReference type="EMBL" id="JABZTM010000038">
    <property type="protein sequence ID" value="MBF1446674.1"/>
    <property type="molecule type" value="Genomic_DNA"/>
</dbReference>
<dbReference type="GO" id="GO:0003676">
    <property type="term" value="F:nucleic acid binding"/>
    <property type="evidence" value="ECO:0007669"/>
    <property type="project" value="InterPro"/>
</dbReference>
<sequence>MKRILGLDLGTTSIGWALVNEAESNDEASSIVRLGVRVNPLTVDEKSNF</sequence>
<organism evidence="1 2">
    <name type="scientific">Prevotella nigrescens</name>
    <dbReference type="NCBI Taxonomy" id="28133"/>
    <lineage>
        <taxon>Bacteria</taxon>
        <taxon>Pseudomonadati</taxon>
        <taxon>Bacteroidota</taxon>
        <taxon>Bacteroidia</taxon>
        <taxon>Bacteroidales</taxon>
        <taxon>Prevotellaceae</taxon>
        <taxon>Prevotella</taxon>
    </lineage>
</organism>
<comment type="caution">
    <text evidence="1">The sequence shown here is derived from an EMBL/GenBank/DDBJ whole genome shotgun (WGS) entry which is preliminary data.</text>
</comment>
<evidence type="ECO:0000313" key="1">
    <source>
        <dbReference type="EMBL" id="MBF1446674.1"/>
    </source>
</evidence>
<dbReference type="AlphaFoldDB" id="A0A9D6AA57"/>